<dbReference type="InterPro" id="IPR010390">
    <property type="entry name" value="ABC-2_transporter-like"/>
</dbReference>
<dbReference type="HOGENOM" id="CLU_071040_0_0_0"/>
<dbReference type="PANTHER" id="PTHR36833">
    <property type="entry name" value="SLR0610 PROTEIN-RELATED"/>
    <property type="match status" value="1"/>
</dbReference>
<dbReference type="PANTHER" id="PTHR36833:SF2">
    <property type="entry name" value="SLR0610 PROTEIN"/>
    <property type="match status" value="1"/>
</dbReference>
<dbReference type="STRING" id="1499966.U14_04575"/>
<evidence type="ECO:0000313" key="2">
    <source>
        <dbReference type="EMBL" id="GAK53310.1"/>
    </source>
</evidence>
<sequence length="270" mass="30446">MRTFFETLKKYLLIYGVFLKNGLMAQMEYRVNFLTSIAMEGGYLCVKLSYAVVVYRSGVTIHGLSPDEILLFIGSFIALTGVYAGLYATSNFRLREKIKDGDLDLLISKPVSTQFMATLRHIDLTLFTLDIVAGLALVAIAWQRLRIPVTAINLVGYAVFFVISSVVAYCVFLLPQILSFWLVNTSAIVEVSDSMWDINSMPMGIYPRWIQQFGVFALPVFFITNFPPLFVLNKMTPAYYAWAALAPILLLCIVRAFWNWGLRNYSSASS</sequence>
<keyword evidence="1" id="KW-0812">Transmembrane</keyword>
<feature type="transmembrane region" description="Helical" evidence="1">
    <location>
        <begin position="69"/>
        <end position="89"/>
    </location>
</feature>
<proteinExistence type="predicted"/>
<accession>A0A0S6W6J7</accession>
<keyword evidence="1" id="KW-1133">Transmembrane helix</keyword>
<evidence type="ECO:0000313" key="3">
    <source>
        <dbReference type="Proteomes" id="UP000030700"/>
    </source>
</evidence>
<dbReference type="AlphaFoldDB" id="A0A0S6W6J7"/>
<evidence type="ECO:0008006" key="4">
    <source>
        <dbReference type="Google" id="ProtNLM"/>
    </source>
</evidence>
<organism evidence="2">
    <name type="scientific">Candidatus Moduliflexus flocculans</name>
    <dbReference type="NCBI Taxonomy" id="1499966"/>
    <lineage>
        <taxon>Bacteria</taxon>
        <taxon>Candidatus Moduliflexota</taxon>
        <taxon>Candidatus Moduliflexia</taxon>
        <taxon>Candidatus Moduliflexales</taxon>
        <taxon>Candidatus Moduliflexaceae</taxon>
    </lineage>
</organism>
<dbReference type="Proteomes" id="UP000030700">
    <property type="component" value="Unassembled WGS sequence"/>
</dbReference>
<name>A0A0S6W6J7_9BACT</name>
<reference evidence="2" key="1">
    <citation type="journal article" date="2015" name="PeerJ">
        <title>First genomic representation of candidate bacterial phylum KSB3 points to enhanced environmental sensing as a trigger of wastewater bulking.</title>
        <authorList>
            <person name="Sekiguchi Y."/>
            <person name="Ohashi A."/>
            <person name="Parks D.H."/>
            <person name="Yamauchi T."/>
            <person name="Tyson G.W."/>
            <person name="Hugenholtz P."/>
        </authorList>
    </citation>
    <scope>NUCLEOTIDE SEQUENCE [LARGE SCALE GENOMIC DNA]</scope>
</reference>
<feature type="transmembrane region" description="Helical" evidence="1">
    <location>
        <begin position="154"/>
        <end position="174"/>
    </location>
</feature>
<protein>
    <recommendedName>
        <fullName evidence="4">ABC transporter permease</fullName>
    </recommendedName>
</protein>
<keyword evidence="3" id="KW-1185">Reference proteome</keyword>
<dbReference type="EMBL" id="DF820459">
    <property type="protein sequence ID" value="GAK53310.1"/>
    <property type="molecule type" value="Genomic_DNA"/>
</dbReference>
<dbReference type="Pfam" id="PF06182">
    <property type="entry name" value="ABC2_membrane_6"/>
    <property type="match status" value="1"/>
</dbReference>
<evidence type="ECO:0000256" key="1">
    <source>
        <dbReference type="SAM" id="Phobius"/>
    </source>
</evidence>
<gene>
    <name evidence="2" type="ORF">U14_04575</name>
</gene>
<feature type="transmembrane region" description="Helical" evidence="1">
    <location>
        <begin position="213"/>
        <end position="232"/>
    </location>
</feature>
<keyword evidence="1" id="KW-0472">Membrane</keyword>
<feature type="transmembrane region" description="Helical" evidence="1">
    <location>
        <begin position="238"/>
        <end position="258"/>
    </location>
</feature>